<accession>X0I3K7</accession>
<reference evidence="2" key="1">
    <citation type="submission" date="2011-11" db="EMBL/GenBank/DDBJ databases">
        <title>The Genome Sequence of Fusarium oxysporum PHW808.</title>
        <authorList>
            <consortium name="The Broad Institute Genome Sequencing Platform"/>
            <person name="Ma L.-J."/>
            <person name="Gale L.R."/>
            <person name="Schwartz D.C."/>
            <person name="Zhou S."/>
            <person name="Corby-Kistler H."/>
            <person name="Young S.K."/>
            <person name="Zeng Q."/>
            <person name="Gargeya S."/>
            <person name="Fitzgerald M."/>
            <person name="Haas B."/>
            <person name="Abouelleil A."/>
            <person name="Alvarado L."/>
            <person name="Arachchi H.M."/>
            <person name="Berlin A."/>
            <person name="Brown A."/>
            <person name="Chapman S.B."/>
            <person name="Chen Z."/>
            <person name="Dunbar C."/>
            <person name="Freedman E."/>
            <person name="Gearin G."/>
            <person name="Goldberg J."/>
            <person name="Griggs A."/>
            <person name="Gujja S."/>
            <person name="Heiman D."/>
            <person name="Howarth C."/>
            <person name="Larson L."/>
            <person name="Lui A."/>
            <person name="MacDonald P.J.P."/>
            <person name="Montmayeur A."/>
            <person name="Murphy C."/>
            <person name="Neiman D."/>
            <person name="Pearson M."/>
            <person name="Priest M."/>
            <person name="Roberts A."/>
            <person name="Saif S."/>
            <person name="Shea T."/>
            <person name="Shenoy N."/>
            <person name="Sisk P."/>
            <person name="Stolte C."/>
            <person name="Sykes S."/>
            <person name="Wortman J."/>
            <person name="Nusbaum C."/>
            <person name="Birren B."/>
        </authorList>
    </citation>
    <scope>NUCLEOTIDE SEQUENCE [LARGE SCALE GENOMIC DNA]</scope>
    <source>
        <strain evidence="2">54008</strain>
    </source>
</reference>
<name>X0I3K7_FUSOX</name>
<dbReference type="Pfam" id="PF13424">
    <property type="entry name" value="TPR_12"/>
    <property type="match status" value="1"/>
</dbReference>
<dbReference type="PANTHER" id="PTHR46082">
    <property type="entry name" value="ATP/GTP-BINDING PROTEIN-RELATED"/>
    <property type="match status" value="1"/>
</dbReference>
<reference evidence="2" key="2">
    <citation type="submission" date="2012-05" db="EMBL/GenBank/DDBJ databases">
        <title>The Genome Annotation of Fusarium oxysporum PHW808.</title>
        <authorList>
            <consortium name="The Broad Institute Genomics Platform"/>
            <person name="Ma L.-J."/>
            <person name="Corby-Kistler H."/>
            <person name="Broz K."/>
            <person name="Gale L.R."/>
            <person name="Jonkers W."/>
            <person name="O'Donnell K."/>
            <person name="Ploetz R."/>
            <person name="Steinberg C."/>
            <person name="Schwartz D.C."/>
            <person name="VanEtten H."/>
            <person name="Zhou S."/>
            <person name="Young S.K."/>
            <person name="Zeng Q."/>
            <person name="Gargeya S."/>
            <person name="Fitzgerald M."/>
            <person name="Abouelleil A."/>
            <person name="Alvarado L."/>
            <person name="Chapman S.B."/>
            <person name="Gainer-Dewar J."/>
            <person name="Goldberg J."/>
            <person name="Griggs A."/>
            <person name="Gujja S."/>
            <person name="Hansen M."/>
            <person name="Howarth C."/>
            <person name="Imamovic A."/>
            <person name="Ireland A."/>
            <person name="Larimer J."/>
            <person name="McCowan C."/>
            <person name="Murphy C."/>
            <person name="Pearson M."/>
            <person name="Poon T.W."/>
            <person name="Priest M."/>
            <person name="Roberts A."/>
            <person name="Saif S."/>
            <person name="Shea T."/>
            <person name="Sykes S."/>
            <person name="Wortman J."/>
            <person name="Nusbaum C."/>
            <person name="Birren B."/>
        </authorList>
    </citation>
    <scope>NUCLEOTIDE SEQUENCE</scope>
    <source>
        <strain evidence="2">54008</strain>
    </source>
</reference>
<dbReference type="AlphaFoldDB" id="X0I3K7"/>
<dbReference type="InterPro" id="IPR053137">
    <property type="entry name" value="NLR-like"/>
</dbReference>
<dbReference type="EMBL" id="JH658838">
    <property type="protein sequence ID" value="EXL78716.1"/>
    <property type="molecule type" value="Genomic_DNA"/>
</dbReference>
<organism evidence="2">
    <name type="scientific">Fusarium oxysporum f. sp. conglutinans race 2 54008</name>
    <dbReference type="NCBI Taxonomy" id="1089457"/>
    <lineage>
        <taxon>Eukaryota</taxon>
        <taxon>Fungi</taxon>
        <taxon>Dikarya</taxon>
        <taxon>Ascomycota</taxon>
        <taxon>Pezizomycotina</taxon>
        <taxon>Sordariomycetes</taxon>
        <taxon>Hypocreomycetidae</taxon>
        <taxon>Hypocreales</taxon>
        <taxon>Nectriaceae</taxon>
        <taxon>Fusarium</taxon>
        <taxon>Fusarium oxysporum species complex</taxon>
    </lineage>
</organism>
<dbReference type="InterPro" id="IPR011990">
    <property type="entry name" value="TPR-like_helical_dom_sf"/>
</dbReference>
<gene>
    <name evidence="2" type="ORF">FOPG_07166</name>
</gene>
<dbReference type="SUPFAM" id="SSF52540">
    <property type="entry name" value="P-loop containing nucleoside triphosphate hydrolases"/>
    <property type="match status" value="1"/>
</dbReference>
<dbReference type="OrthoDB" id="427518at2759"/>
<evidence type="ECO:0008006" key="3">
    <source>
        <dbReference type="Google" id="ProtNLM"/>
    </source>
</evidence>
<evidence type="ECO:0000256" key="1">
    <source>
        <dbReference type="SAM" id="MobiDB-lite"/>
    </source>
</evidence>
<feature type="region of interest" description="Disordered" evidence="1">
    <location>
        <begin position="67"/>
        <end position="93"/>
    </location>
</feature>
<dbReference type="InterPro" id="IPR027417">
    <property type="entry name" value="P-loop_NTPase"/>
</dbReference>
<dbReference type="Gene3D" id="3.40.50.300">
    <property type="entry name" value="P-loop containing nucleotide triphosphate hydrolases"/>
    <property type="match status" value="1"/>
</dbReference>
<dbReference type="Proteomes" id="UP000030676">
    <property type="component" value="Unassembled WGS sequence"/>
</dbReference>
<dbReference type="SUPFAM" id="SSF48452">
    <property type="entry name" value="TPR-like"/>
    <property type="match status" value="2"/>
</dbReference>
<dbReference type="SUPFAM" id="SSF53474">
    <property type="entry name" value="alpha/beta-Hydrolases"/>
    <property type="match status" value="1"/>
</dbReference>
<proteinExistence type="predicted"/>
<evidence type="ECO:0000313" key="2">
    <source>
        <dbReference type="EMBL" id="EXL78716.1"/>
    </source>
</evidence>
<dbReference type="Gene3D" id="1.25.40.10">
    <property type="entry name" value="Tetratricopeptide repeat domain"/>
    <property type="match status" value="2"/>
</dbReference>
<dbReference type="GO" id="GO:0043531">
    <property type="term" value="F:ADP binding"/>
    <property type="evidence" value="ECO:0007669"/>
    <property type="project" value="InterPro"/>
</dbReference>
<dbReference type="Pfam" id="PF13374">
    <property type="entry name" value="TPR_10"/>
    <property type="match status" value="3"/>
</dbReference>
<protein>
    <recommendedName>
        <fullName evidence="3">NB-ARC domain-containing protein</fullName>
    </recommendedName>
</protein>
<dbReference type="PANTHER" id="PTHR46082:SF6">
    <property type="entry name" value="AAA+ ATPASE DOMAIN-CONTAINING PROTEIN-RELATED"/>
    <property type="match status" value="1"/>
</dbReference>
<dbReference type="InterPro" id="IPR029058">
    <property type="entry name" value="AB_hydrolase_fold"/>
</dbReference>
<sequence>MPCYSPSAPGAYERLLMRWALRDDTQIFMKQDRPHHCVDSCSSTSFLIHSSLVSSKMLSSVRRIFRSKSKSDTTPSDVKENPTPEPSPEPVAQTRTTFYYSGIQTFHSTESDNIDIVFVHGLKGDCQKTWTDKSSGNPWPKTLLPLEIETARILTYSYDSTVIGKEDVPSQNRISNHAYNLVTALASLRQSDNTNERPIIFVCHSLGGLVCQDALVTAKQRSEQHLQDIVNFTRGVIFLGTPHRGSSLAKIGELVSRSVGLIKETNSDIVQVLTRDSEVLARIQDSFQALLMTRSKDEASMIDITCFYEELPTKRFGVIVPKHSAILPGYISIGIHKNHAEMTKFSNSDEPGFVAICGELRRWMKRIQQPQSKPQKHSHVAHCLIPYTFNPDFVGRSEILYLLKSQLGDIEPQSHSRGHQRAALCGLGGVGKTQIALSYAYWAQEVSQDTSVFWVHASSVEKFSEGYTNIANECKIPGHEDPTFDVLQVVQDWLESKESGPWLMVIDNADDLQLFFPQNESSKMKPNTDKSLSQFIPQCAHGRVLITTRNMQVGSRLTKGKYPIEVGQMSDQEACQLLRQGIHQEDESEKDLLQLSSRLEFLPLALVQAAAFIQENSITANEYLELLDGSENDLVDLLNEDFETVGRDADTPHAVAQTWMLSFQQIERQYPFASELLSLMCLFDRQKIPLDFVDFHAKENLPAGSNIKMQLVKALGILKAFCFIRAEKGGDHSMHRLIQLVTRTWLVRKGSIAEFTRHAVSAVSDFYPFADFDDVEWWFEKLTTCTNYLSHANAVLEAQIIETEEDRLIRASLLHRVGSFFCHQGRHREAERLRREGLDIRRELLGEDHLETHVLISDLACSLADLGCYEESDRLLTGLIETLKRLHGDEDEQTLDAMANLAVHLSNQDRIDEAIALDRHVLEVRKRILGEEHMETIRVMDNLAVHLEGEEAEELHRRVIEVKIRTMGEEHPSTAHSKANLAMTFFNGDEMGKAEDLFLEAFEVDKKILGEDHPTTLRVMANLGSVWLLFGQRFLNDRHLYPDVDMLGDARRLFEECLRLQIKRLGPDDSETIETRKLLDECLEAMEVADLMDAEAKAEAEAEAEAGGAMIRYIDELY</sequence>
<dbReference type="Gene3D" id="3.40.50.1820">
    <property type="entry name" value="alpha/beta hydrolase"/>
    <property type="match status" value="1"/>
</dbReference>
<dbReference type="HOGENOM" id="CLU_000288_125_13_1"/>